<dbReference type="KEGG" id="nfl:COO91_06544"/>
<evidence type="ECO:0000313" key="1">
    <source>
        <dbReference type="EMBL" id="AUB40527.1"/>
    </source>
</evidence>
<name>A0A2K8SYK0_9NOSO</name>
<proteinExistence type="predicted"/>
<keyword evidence="2" id="KW-1185">Reference proteome</keyword>
<dbReference type="AlphaFoldDB" id="A0A2K8SYK0"/>
<organism evidence="1 2">
    <name type="scientific">Nostoc flagelliforme CCNUN1</name>
    <dbReference type="NCBI Taxonomy" id="2038116"/>
    <lineage>
        <taxon>Bacteria</taxon>
        <taxon>Bacillati</taxon>
        <taxon>Cyanobacteriota</taxon>
        <taxon>Cyanophyceae</taxon>
        <taxon>Nostocales</taxon>
        <taxon>Nostocaceae</taxon>
        <taxon>Nostoc</taxon>
    </lineage>
</organism>
<gene>
    <name evidence="1" type="ORF">COO91_06544</name>
</gene>
<evidence type="ECO:0000313" key="2">
    <source>
        <dbReference type="Proteomes" id="UP000232003"/>
    </source>
</evidence>
<dbReference type="Proteomes" id="UP000232003">
    <property type="component" value="Chromosome"/>
</dbReference>
<sequence length="40" mass="4921">MSHSSCFCLITMMYTRKQVDRQRKEIFAELEVLFDFQKFI</sequence>
<dbReference type="EMBL" id="CP024785">
    <property type="protein sequence ID" value="AUB40527.1"/>
    <property type="molecule type" value="Genomic_DNA"/>
</dbReference>
<protein>
    <submittedName>
        <fullName evidence="1">Uncharacterized protein</fullName>
    </submittedName>
</protein>
<reference evidence="1 2" key="1">
    <citation type="submission" date="2017-11" db="EMBL/GenBank/DDBJ databases">
        <title>Complete genome of a free-living desiccation-tolerant cyanobacterium and its photosynthetic adaptation to extreme terrestrial habitat.</title>
        <authorList>
            <person name="Shang J."/>
        </authorList>
    </citation>
    <scope>NUCLEOTIDE SEQUENCE [LARGE SCALE GENOMIC DNA]</scope>
    <source>
        <strain evidence="1 2">CCNUN1</strain>
    </source>
</reference>
<accession>A0A2K8SYK0</accession>